<keyword evidence="10" id="KW-0472">Membrane</keyword>
<name>A0A812CH91_ACAPH</name>
<gene>
    <name evidence="14" type="ORF">SPHA_34184</name>
</gene>
<keyword evidence="10" id="KW-0812">Transmembrane</keyword>
<dbReference type="EC" id="2.7.11.25" evidence="14"/>
<sequence>MTRPQTTPKVVCRDITHSLKHFLVIFNNNGLDFHSFFLFTSKLKGSPFFRIIWQRNHGLDILRILRNQKDRKKQSREDKLKIIPSWKKDLIEKKKKRPLNPVNGISDVFKRRAQSGNESPFTQQVVNNGPSSPGAMSLTRRRFSPSNSFRTHQSSGMYAGRRLISPNISSDLTSNSELTRKRIERVQRARLYLLQLTGPNSFLIGGDSPMHKFKVIIGPQKCSCGRSPHCVHVLSFSLSFNSNFSHSFLISLSLSFAHLHSLTFSVIQFSFSSFNNLFPHFYIFLSLTLLYLFLLPSFLSLFSLFFLFILYPFPLYMFLSSSPISHFLPLFPHCLLPCVFLSPHTFTTTFPSVENLFRMYNDRRELLLVNKERSKKPLKKQMEEKTESLQEKLAVPAESDTGSSKDDEDTCPICLLEMLEGESLVRCLNGCQNRLHHHCISVWFEECHNQSPLICPICRTKWKSKIEDDNESSIGQGGSSSPLIPDDLRLPYAEPIPAEHRDTARPWIQILGEDLVCCLFSRNWSIREAALKHLSREMVSTLLRGAGEGRMGALISSSQQTATHLMLECCCSVLAFMCADPVYKVFISCLKTLRAMLSYTPCRDEQQRNRLQIILKPVIEAIIIKCTDGNRRTSQLSLSTMVELTKGQDGELAVGREIVSPGSGGLGGITYILKVVLEEYQANTVPWQWLLGRLYVLDRLLEEFPGEFVGEPEPQSESSGEESNPLPSENTEGCRIIIVARFAVYAVGNNHSRIAKIARRIFFICVKFSAAQDEIVIQLNNLLVTTVEPKLMRPMRKKLARIVDNLKLSETVKEVRRDSESSQSTSCVGTSATASPNETPLSTPPNSPFPPPTMDPPPMLRCPPPIENNNESSFISPPRLDQELRPTTISVTSKTVESFPTPPYTPEHSACRIAAENHNKNGIASNSSLGGSPQRLQNVSVMCSVTLATSDHSGECTVEEIRSILEDGKNGQQKDHECGGARIVCQTNINNCSNTNRSRSHMTLQTSTATTTTSSSSSFYDSHHMCSTPIANTSSHSSSTLLTEDLSDLTVSPPGSNGPSISFKTEISTPKGSPASTGEQKQAGPDQYCCKEEVEREEAVALAKALEASSKQEPCPLVPGLTPSDKEEVITIRIQPEGTNQLTTFEGQLTSTSRSSGSNSNAQLYMENCHWVRSHLLGTGAFSSCYQARDVKTGTLMAVKQISFCRNTVEEQDKVIKVVTEEIRMMAELNHPNVVRIMGATRQGCHFNMFVEWMPGGSVANLLAKYGAFSETVVINYTHQVLRGLTYLHENHVLHRDLKGANLLVDSTGQRVRIGDFGAAARLASQSTGAGEFQGQLLGTIAFMAPEVLRGESYGRGCDVWSVGCAMIEMTTTKPPWNANDISNHLALIFRIASSVRPPPIPENLSPGVRDVMLRCLEVKSEDRPSAKELLTHPVFIQHLTR</sequence>
<dbReference type="InterPro" id="IPR017441">
    <property type="entry name" value="Protein_kinase_ATP_BS"/>
</dbReference>
<dbReference type="InterPro" id="IPR008271">
    <property type="entry name" value="Ser/Thr_kinase_AS"/>
</dbReference>
<dbReference type="Gene3D" id="1.25.10.10">
    <property type="entry name" value="Leucine-rich Repeat Variant"/>
    <property type="match status" value="1"/>
</dbReference>
<dbReference type="FunFam" id="1.10.510.10:FF:000286">
    <property type="entry name" value="Mitogen-activated protein kinase kinase kinase 1 (Predicted)"/>
    <property type="match status" value="1"/>
</dbReference>
<dbReference type="PROSITE" id="PS00108">
    <property type="entry name" value="PROTEIN_KINASE_ST"/>
    <property type="match status" value="1"/>
</dbReference>
<feature type="domain" description="SWIM-type" evidence="13">
    <location>
        <begin position="213"/>
        <end position="241"/>
    </location>
</feature>
<dbReference type="InterPro" id="IPR011009">
    <property type="entry name" value="Kinase-like_dom_sf"/>
</dbReference>
<dbReference type="PROSITE" id="PS00107">
    <property type="entry name" value="PROTEIN_KINASE_ATP"/>
    <property type="match status" value="1"/>
</dbReference>
<feature type="transmembrane region" description="Helical" evidence="10">
    <location>
        <begin position="301"/>
        <end position="319"/>
    </location>
</feature>
<dbReference type="SUPFAM" id="SSF57850">
    <property type="entry name" value="RING/U-box"/>
    <property type="match status" value="1"/>
</dbReference>
<keyword evidence="3 7" id="KW-0479">Metal-binding</keyword>
<dbReference type="EMBL" id="CAHIKZ030001446">
    <property type="protein sequence ID" value="CAE1264314.1"/>
    <property type="molecule type" value="Genomic_DNA"/>
</dbReference>
<dbReference type="Pfam" id="PF21040">
    <property type="entry name" value="CEP104-like_TOG"/>
    <property type="match status" value="1"/>
</dbReference>
<dbReference type="Pfam" id="PF00069">
    <property type="entry name" value="Pkinase"/>
    <property type="match status" value="1"/>
</dbReference>
<dbReference type="InterPro" id="IPR001841">
    <property type="entry name" value="Znf_RING"/>
</dbReference>
<evidence type="ECO:0000256" key="4">
    <source>
        <dbReference type="ARBA" id="ARBA00022777"/>
    </source>
</evidence>
<feature type="region of interest" description="Disordered" evidence="9">
    <location>
        <begin position="116"/>
        <end position="156"/>
    </location>
</feature>
<dbReference type="PROSITE" id="PS50089">
    <property type="entry name" value="ZF_RING_2"/>
    <property type="match status" value="1"/>
</dbReference>
<keyword evidence="1 14" id="KW-0808">Transferase</keyword>
<keyword evidence="4" id="KW-0418">Kinase</keyword>
<dbReference type="PANTHER" id="PTHR48016">
    <property type="entry name" value="MAP KINASE KINASE KINASE SSK2-RELATED-RELATED"/>
    <property type="match status" value="1"/>
</dbReference>
<dbReference type="CDD" id="cd16494">
    <property type="entry name" value="RING-CH-C4HC3_ZSWM2"/>
    <property type="match status" value="1"/>
</dbReference>
<keyword evidence="15" id="KW-1185">Reference proteome</keyword>
<keyword evidence="10" id="KW-1133">Transmembrane helix</keyword>
<evidence type="ECO:0000259" key="11">
    <source>
        <dbReference type="PROSITE" id="PS50011"/>
    </source>
</evidence>
<comment type="caution">
    <text evidence="14">The sequence shown here is derived from an EMBL/GenBank/DDBJ whole genome shotgun (WGS) entry which is preliminary data.</text>
</comment>
<keyword evidence="2 8" id="KW-0547">Nucleotide-binding</keyword>
<dbReference type="CDD" id="cd06630">
    <property type="entry name" value="STKc_MEKK1"/>
    <property type="match status" value="1"/>
</dbReference>
<proteinExistence type="predicted"/>
<feature type="compositionally biased region" description="Low complexity" evidence="9">
    <location>
        <begin position="1006"/>
        <end position="1018"/>
    </location>
</feature>
<dbReference type="PROSITE" id="PS50011">
    <property type="entry name" value="PROTEIN_KINASE_DOM"/>
    <property type="match status" value="1"/>
</dbReference>
<keyword evidence="6 8" id="KW-0067">ATP-binding</keyword>
<evidence type="ECO:0000256" key="8">
    <source>
        <dbReference type="PROSITE-ProRule" id="PRU10141"/>
    </source>
</evidence>
<feature type="region of interest" description="Disordered" evidence="9">
    <location>
        <begin position="709"/>
        <end position="729"/>
    </location>
</feature>
<feature type="compositionally biased region" description="Polar residues" evidence="9">
    <location>
        <begin position="144"/>
        <end position="156"/>
    </location>
</feature>
<feature type="domain" description="Protein kinase" evidence="11">
    <location>
        <begin position="1171"/>
        <end position="1436"/>
    </location>
</feature>
<dbReference type="GO" id="GO:0005524">
    <property type="term" value="F:ATP binding"/>
    <property type="evidence" value="ECO:0007669"/>
    <property type="project" value="UniProtKB-UniRule"/>
</dbReference>
<dbReference type="InterPro" id="IPR000719">
    <property type="entry name" value="Prot_kinase_dom"/>
</dbReference>
<feature type="binding site" evidence="8">
    <location>
        <position position="1200"/>
    </location>
    <ligand>
        <name>ATP</name>
        <dbReference type="ChEBI" id="CHEBI:30616"/>
    </ligand>
</feature>
<dbReference type="InterPro" id="IPR016024">
    <property type="entry name" value="ARM-type_fold"/>
</dbReference>
<dbReference type="SUPFAM" id="SSF48371">
    <property type="entry name" value="ARM repeat"/>
    <property type="match status" value="1"/>
</dbReference>
<dbReference type="OrthoDB" id="275301at2759"/>
<dbReference type="InterPro" id="IPR011989">
    <property type="entry name" value="ARM-like"/>
</dbReference>
<keyword evidence="3 7" id="KW-0863">Zinc-finger</keyword>
<feature type="region of interest" description="Disordered" evidence="9">
    <location>
        <begin position="1047"/>
        <end position="1085"/>
    </location>
</feature>
<evidence type="ECO:0000256" key="3">
    <source>
        <dbReference type="ARBA" id="ARBA00022771"/>
    </source>
</evidence>
<feature type="domain" description="RING-type" evidence="12">
    <location>
        <begin position="411"/>
        <end position="459"/>
    </location>
</feature>
<dbReference type="Gene3D" id="1.10.510.10">
    <property type="entry name" value="Transferase(Phosphotransferase) domain 1"/>
    <property type="match status" value="1"/>
</dbReference>
<feature type="compositionally biased region" description="Pro residues" evidence="9">
    <location>
        <begin position="842"/>
        <end position="853"/>
    </location>
</feature>
<evidence type="ECO:0000259" key="13">
    <source>
        <dbReference type="PROSITE" id="PS50966"/>
    </source>
</evidence>
<feature type="region of interest" description="Disordered" evidence="9">
    <location>
        <begin position="377"/>
        <end position="407"/>
    </location>
</feature>
<accession>A0A812CH91</accession>
<evidence type="ECO:0000259" key="12">
    <source>
        <dbReference type="PROSITE" id="PS50089"/>
    </source>
</evidence>
<keyword evidence="5" id="KW-0862">Zinc</keyword>
<feature type="region of interest" description="Disordered" evidence="9">
    <location>
        <begin position="813"/>
        <end position="853"/>
    </location>
</feature>
<evidence type="ECO:0000313" key="15">
    <source>
        <dbReference type="Proteomes" id="UP000597762"/>
    </source>
</evidence>
<feature type="compositionally biased region" description="Polar residues" evidence="9">
    <location>
        <begin position="995"/>
        <end position="1005"/>
    </location>
</feature>
<feature type="compositionally biased region" description="Basic and acidic residues" evidence="9">
    <location>
        <begin position="380"/>
        <end position="390"/>
    </location>
</feature>
<feature type="compositionally biased region" description="Low complexity" evidence="9">
    <location>
        <begin position="709"/>
        <end position="723"/>
    </location>
</feature>
<feature type="transmembrane region" description="Helical" evidence="10">
    <location>
        <begin position="277"/>
        <end position="294"/>
    </location>
</feature>
<reference evidence="14" key="1">
    <citation type="submission" date="2021-01" db="EMBL/GenBank/DDBJ databases">
        <authorList>
            <person name="Li R."/>
            <person name="Bekaert M."/>
        </authorList>
    </citation>
    <scope>NUCLEOTIDE SEQUENCE</scope>
    <source>
        <strain evidence="14">Farmed</strain>
    </source>
</reference>
<evidence type="ECO:0000256" key="10">
    <source>
        <dbReference type="SAM" id="Phobius"/>
    </source>
</evidence>
<feature type="compositionally biased region" description="Polar residues" evidence="9">
    <location>
        <begin position="821"/>
        <end position="839"/>
    </location>
</feature>
<protein>
    <submittedName>
        <fullName evidence="14">MAP3K1</fullName>
        <ecNumber evidence="14">2.7.11.25</ecNumber>
    </submittedName>
</protein>
<dbReference type="PANTHER" id="PTHR48016:SF56">
    <property type="entry name" value="MAPKK KINASE"/>
    <property type="match status" value="1"/>
</dbReference>
<evidence type="ECO:0000256" key="5">
    <source>
        <dbReference type="ARBA" id="ARBA00022833"/>
    </source>
</evidence>
<dbReference type="SMART" id="SM00220">
    <property type="entry name" value="S_TKc"/>
    <property type="match status" value="1"/>
</dbReference>
<dbReference type="InterPro" id="IPR007527">
    <property type="entry name" value="Znf_SWIM"/>
</dbReference>
<dbReference type="GO" id="GO:0008270">
    <property type="term" value="F:zinc ion binding"/>
    <property type="evidence" value="ECO:0007669"/>
    <property type="project" value="UniProtKB-KW"/>
</dbReference>
<evidence type="ECO:0000256" key="9">
    <source>
        <dbReference type="SAM" id="MobiDB-lite"/>
    </source>
</evidence>
<dbReference type="Pfam" id="PF13639">
    <property type="entry name" value="zf-RING_2"/>
    <property type="match status" value="1"/>
</dbReference>
<feature type="region of interest" description="Disordered" evidence="9">
    <location>
        <begin position="995"/>
        <end position="1018"/>
    </location>
</feature>
<dbReference type="Gene3D" id="3.30.40.10">
    <property type="entry name" value="Zinc/RING finger domain, C3HC4 (zinc finger)"/>
    <property type="match status" value="1"/>
</dbReference>
<feature type="compositionally biased region" description="Polar residues" evidence="9">
    <location>
        <begin position="116"/>
        <end position="131"/>
    </location>
</feature>
<dbReference type="InterPro" id="IPR050538">
    <property type="entry name" value="MAP_kinase_kinase_kinase"/>
</dbReference>
<evidence type="ECO:0000313" key="14">
    <source>
        <dbReference type="EMBL" id="CAE1264314.1"/>
    </source>
</evidence>
<dbReference type="PROSITE" id="PS50966">
    <property type="entry name" value="ZF_SWIM"/>
    <property type="match status" value="1"/>
</dbReference>
<organism evidence="14 15">
    <name type="scientific">Acanthosepion pharaonis</name>
    <name type="common">Pharaoh cuttlefish</name>
    <name type="synonym">Sepia pharaonis</name>
    <dbReference type="NCBI Taxonomy" id="158019"/>
    <lineage>
        <taxon>Eukaryota</taxon>
        <taxon>Metazoa</taxon>
        <taxon>Spiralia</taxon>
        <taxon>Lophotrochozoa</taxon>
        <taxon>Mollusca</taxon>
        <taxon>Cephalopoda</taxon>
        <taxon>Coleoidea</taxon>
        <taxon>Decapodiformes</taxon>
        <taxon>Sepiida</taxon>
        <taxon>Sepiina</taxon>
        <taxon>Sepiidae</taxon>
        <taxon>Acanthosepion</taxon>
    </lineage>
</organism>
<evidence type="ECO:0000256" key="7">
    <source>
        <dbReference type="PROSITE-ProRule" id="PRU00175"/>
    </source>
</evidence>
<evidence type="ECO:0000256" key="6">
    <source>
        <dbReference type="ARBA" id="ARBA00022840"/>
    </source>
</evidence>
<evidence type="ECO:0000256" key="1">
    <source>
        <dbReference type="ARBA" id="ARBA00022679"/>
    </source>
</evidence>
<feature type="compositionally biased region" description="Polar residues" evidence="9">
    <location>
        <begin position="1053"/>
        <end position="1080"/>
    </location>
</feature>
<dbReference type="GO" id="GO:0004709">
    <property type="term" value="F:MAP kinase kinase kinase activity"/>
    <property type="evidence" value="ECO:0007669"/>
    <property type="project" value="UniProtKB-EC"/>
</dbReference>
<evidence type="ECO:0000256" key="2">
    <source>
        <dbReference type="ARBA" id="ARBA00022741"/>
    </source>
</evidence>
<feature type="transmembrane region" description="Helical" evidence="10">
    <location>
        <begin position="248"/>
        <end position="271"/>
    </location>
</feature>
<dbReference type="InterPro" id="IPR013083">
    <property type="entry name" value="Znf_RING/FYVE/PHD"/>
</dbReference>
<dbReference type="SUPFAM" id="SSF56112">
    <property type="entry name" value="Protein kinase-like (PK-like)"/>
    <property type="match status" value="1"/>
</dbReference>
<dbReference type="Proteomes" id="UP000597762">
    <property type="component" value="Unassembled WGS sequence"/>
</dbReference>